<feature type="transmembrane region" description="Helical" evidence="7">
    <location>
        <begin position="282"/>
        <end position="302"/>
    </location>
</feature>
<keyword evidence="3 7" id="KW-0812">Transmembrane</keyword>
<evidence type="ECO:0000313" key="10">
    <source>
        <dbReference type="Proteomes" id="UP000320461"/>
    </source>
</evidence>
<dbReference type="Pfam" id="PF09678">
    <property type="entry name" value="Caa3_CtaG"/>
    <property type="match status" value="1"/>
</dbReference>
<dbReference type="EMBL" id="BJLQ01000046">
    <property type="protein sequence ID" value="GEA85755.1"/>
    <property type="molecule type" value="Genomic_DNA"/>
</dbReference>
<dbReference type="Proteomes" id="UP000320461">
    <property type="component" value="Unassembled WGS sequence"/>
</dbReference>
<evidence type="ECO:0000256" key="5">
    <source>
        <dbReference type="ARBA" id="ARBA00023136"/>
    </source>
</evidence>
<feature type="transmembrane region" description="Helical" evidence="7">
    <location>
        <begin position="180"/>
        <end position="202"/>
    </location>
</feature>
<evidence type="ECO:0000256" key="4">
    <source>
        <dbReference type="ARBA" id="ARBA00022989"/>
    </source>
</evidence>
<dbReference type="OrthoDB" id="5241646at2"/>
<name>A0A4Y3KRF9_9CELL</name>
<sequence length="717" mass="75513">MSVLTDVRRPGPWRVVTLVVVAVIAVVVGVWFSGAALPALVLDPGPLVRWGLPVTETLGEVAAATTIGALVLAVCVLPRREERAPGARRPLRGGPAAEGTAYPRTLLVAAWAAGVWTVAAVAQLVLSYANVAGTSVTAPSFGDELWLYVTQIPLGRTLGSVVVVAAVVTALSMVVRTPTGAAWTLVLGIVALWQLAQLGHAAGAAGHDLATSALFVHLVGAAVWIGALAALAALVRVVGTDLAPAVARYSVIAGWCVAAVAVSGLVSGWLRLGSFAGLDTRYGALLVAKVVLLVTLAGLGLWHRRRTVAALAGRTSESVATATAGTGASSVGATGTAAVGTGSDPRANGTRGTLVAGATRLFWRLVLVELAVMGAVSGVAVALASSAPPVPETPPADPTPAYRITGHPLPPELTASRWLTEWRWDLLLAFATVAGLVVYWRWVLRLRRRGDAWPWARTASWTVGLLIFGWTTNSGPATYGHILFSAHMIQHMVLAMVVPVFVALSAPVTLALRALPVRGAHLSGDVSRGPREWLLVLVHSRVGQFFANPIVAAVNFVVSMLLFYYTGLFEWSLRNSVGHLFMVVHFSLAGYLFVNSMVGVDPGPKRLGYPQRLLALFATMAFHAFFGVSLVSGESLLVADWFGLMGRPWGPSAIADQQTGGAITWGIGELPTLALAIGVALAWSRDDDRTARQRDRRTRDEDPELDAYNAMLKSLND</sequence>
<feature type="transmembrane region" description="Helical" evidence="7">
    <location>
        <begin position="214"/>
        <end position="237"/>
    </location>
</feature>
<evidence type="ECO:0000256" key="2">
    <source>
        <dbReference type="ARBA" id="ARBA00022475"/>
    </source>
</evidence>
<feature type="transmembrane region" description="Helical" evidence="7">
    <location>
        <begin position="492"/>
        <end position="512"/>
    </location>
</feature>
<feature type="transmembrane region" description="Helical" evidence="7">
    <location>
        <begin position="61"/>
        <end position="80"/>
    </location>
</feature>
<keyword evidence="5 7" id="KW-0472">Membrane</keyword>
<keyword evidence="10" id="KW-1185">Reference proteome</keyword>
<feature type="compositionally biased region" description="Low complexity" evidence="6">
    <location>
        <begin position="323"/>
        <end position="343"/>
    </location>
</feature>
<feature type="transmembrane region" description="Helical" evidence="7">
    <location>
        <begin position="545"/>
        <end position="565"/>
    </location>
</feature>
<dbReference type="PANTHER" id="PTHR34820">
    <property type="entry name" value="INNER MEMBRANE PROTEIN YEBZ"/>
    <property type="match status" value="1"/>
</dbReference>
<evidence type="ECO:0000259" key="8">
    <source>
        <dbReference type="Pfam" id="PF05425"/>
    </source>
</evidence>
<dbReference type="GO" id="GO:0005886">
    <property type="term" value="C:plasma membrane"/>
    <property type="evidence" value="ECO:0007669"/>
    <property type="project" value="UniProtKB-SubCell"/>
</dbReference>
<proteinExistence type="predicted"/>
<feature type="transmembrane region" description="Helical" evidence="7">
    <location>
        <begin position="145"/>
        <end position="168"/>
    </location>
</feature>
<protein>
    <recommendedName>
        <fullName evidence="8">Copper resistance protein D domain-containing protein</fullName>
    </recommendedName>
</protein>
<accession>A0A4Y3KRF9</accession>
<dbReference type="InterPro" id="IPR032694">
    <property type="entry name" value="CopC/D"/>
</dbReference>
<dbReference type="AlphaFoldDB" id="A0A4Y3KRF9"/>
<feature type="transmembrane region" description="Helical" evidence="7">
    <location>
        <begin position="249"/>
        <end position="270"/>
    </location>
</feature>
<feature type="transmembrane region" description="Helical" evidence="7">
    <location>
        <begin position="426"/>
        <end position="443"/>
    </location>
</feature>
<evidence type="ECO:0000256" key="3">
    <source>
        <dbReference type="ARBA" id="ARBA00022692"/>
    </source>
</evidence>
<keyword evidence="2" id="KW-1003">Cell membrane</keyword>
<comment type="caution">
    <text evidence="9">The sequence shown here is derived from an EMBL/GenBank/DDBJ whole genome shotgun (WGS) entry which is preliminary data.</text>
</comment>
<feature type="transmembrane region" description="Helical" evidence="7">
    <location>
        <begin position="662"/>
        <end position="684"/>
    </location>
</feature>
<evidence type="ECO:0000256" key="7">
    <source>
        <dbReference type="SAM" id="Phobius"/>
    </source>
</evidence>
<comment type="subcellular location">
    <subcellularLocation>
        <location evidence="1">Cell membrane</location>
        <topology evidence="1">Multi-pass membrane protein</topology>
    </subcellularLocation>
</comment>
<feature type="transmembrane region" description="Helical" evidence="7">
    <location>
        <begin position="101"/>
        <end position="125"/>
    </location>
</feature>
<feature type="transmembrane region" description="Helical" evidence="7">
    <location>
        <begin position="577"/>
        <end position="594"/>
    </location>
</feature>
<feature type="region of interest" description="Disordered" evidence="6">
    <location>
        <begin position="323"/>
        <end position="345"/>
    </location>
</feature>
<feature type="domain" description="Copper resistance protein D" evidence="8">
    <location>
        <begin position="245"/>
        <end position="315"/>
    </location>
</feature>
<keyword evidence="4 7" id="KW-1133">Transmembrane helix</keyword>
<dbReference type="InterPro" id="IPR008457">
    <property type="entry name" value="Cu-R_CopD_dom"/>
</dbReference>
<feature type="transmembrane region" description="Helical" evidence="7">
    <location>
        <begin position="614"/>
        <end position="642"/>
    </location>
</feature>
<dbReference type="GO" id="GO:0006825">
    <property type="term" value="P:copper ion transport"/>
    <property type="evidence" value="ECO:0007669"/>
    <property type="project" value="InterPro"/>
</dbReference>
<evidence type="ECO:0000313" key="9">
    <source>
        <dbReference type="EMBL" id="GEA85755.1"/>
    </source>
</evidence>
<dbReference type="Pfam" id="PF05425">
    <property type="entry name" value="CopD"/>
    <property type="match status" value="1"/>
</dbReference>
<dbReference type="InterPro" id="IPR019108">
    <property type="entry name" value="Caa3_assmbl_CtaG-rel"/>
</dbReference>
<gene>
    <name evidence="9" type="ORF">CGE01nite_30060</name>
</gene>
<dbReference type="RefSeq" id="WP_141371579.1">
    <property type="nucleotide sequence ID" value="NZ_BJLQ01000046.1"/>
</dbReference>
<feature type="transmembrane region" description="Helical" evidence="7">
    <location>
        <begin position="12"/>
        <end position="41"/>
    </location>
</feature>
<organism evidence="9 10">
    <name type="scientific">Cellulomonas gelida</name>
    <dbReference type="NCBI Taxonomy" id="1712"/>
    <lineage>
        <taxon>Bacteria</taxon>
        <taxon>Bacillati</taxon>
        <taxon>Actinomycetota</taxon>
        <taxon>Actinomycetes</taxon>
        <taxon>Micrococcales</taxon>
        <taxon>Cellulomonadaceae</taxon>
        <taxon>Cellulomonas</taxon>
    </lineage>
</organism>
<feature type="transmembrane region" description="Helical" evidence="7">
    <location>
        <begin position="361"/>
        <end position="384"/>
    </location>
</feature>
<evidence type="ECO:0000256" key="6">
    <source>
        <dbReference type="SAM" id="MobiDB-lite"/>
    </source>
</evidence>
<dbReference type="PANTHER" id="PTHR34820:SF4">
    <property type="entry name" value="INNER MEMBRANE PROTEIN YEBZ"/>
    <property type="match status" value="1"/>
</dbReference>
<evidence type="ECO:0000256" key="1">
    <source>
        <dbReference type="ARBA" id="ARBA00004651"/>
    </source>
</evidence>
<reference evidence="9 10" key="1">
    <citation type="submission" date="2019-06" db="EMBL/GenBank/DDBJ databases">
        <title>Whole genome shotgun sequence of Cellulomonas gelida NBRC 3748.</title>
        <authorList>
            <person name="Hosoyama A."/>
            <person name="Uohara A."/>
            <person name="Ohji S."/>
            <person name="Ichikawa N."/>
        </authorList>
    </citation>
    <scope>NUCLEOTIDE SEQUENCE [LARGE SCALE GENOMIC DNA]</scope>
    <source>
        <strain evidence="9 10">NBRC 3748</strain>
    </source>
</reference>
<feature type="transmembrane region" description="Helical" evidence="7">
    <location>
        <begin position="455"/>
        <end position="472"/>
    </location>
</feature>